<reference evidence="1" key="1">
    <citation type="submission" date="2021-01" db="EMBL/GenBank/DDBJ databases">
        <authorList>
            <person name="Sun Q."/>
        </authorList>
    </citation>
    <scope>NUCLEOTIDE SEQUENCE</scope>
    <source>
        <strain evidence="1">YIM B02566</strain>
    </source>
</reference>
<dbReference type="Proteomes" id="UP000616151">
    <property type="component" value="Unassembled WGS sequence"/>
</dbReference>
<name>A0ACC5RBR5_9HYPH</name>
<accession>A0ACC5RBR5</accession>
<gene>
    <name evidence="1" type="ORF">JHL16_26310</name>
</gene>
<keyword evidence="2" id="KW-1185">Reference proteome</keyword>
<comment type="caution">
    <text evidence="1">The sequence shown here is derived from an EMBL/GenBank/DDBJ whole genome shotgun (WGS) entry which is preliminary data.</text>
</comment>
<proteinExistence type="predicted"/>
<dbReference type="EMBL" id="JAENHL010000008">
    <property type="protein sequence ID" value="MBK1869905.1"/>
    <property type="molecule type" value="Genomic_DNA"/>
</dbReference>
<evidence type="ECO:0000313" key="1">
    <source>
        <dbReference type="EMBL" id="MBK1869905.1"/>
    </source>
</evidence>
<keyword evidence="1" id="KW-0547">Nucleotide-binding</keyword>
<sequence length="602" mass="63032">MLAAIVAVAALVTGFAFGANGERIATLFLIYLCAVLSISVFTGGSGITSFGHAAFMGIGAYVSGILTMPKALQVSALPQLPAFLAGHETGIVIAVLAVAAAGLIAGLITGVPVARLGGSSASIATLALLIIVHVILNGAREITRGSQTFYGVPRLTTLLTALIFAMAFILIARLFRDTGPGLRLRATRENDVAAQACGVSLFQVRYAGWILSAVLGALAGALYGHFLGAFSPKDFYFDLTFLLIAMLIVGGMLTVTGAIVGTALITAVIQILRLAEGGIDLGFVHIPVIFGLTQLGLGMALLLTIWRRPLGIVGLQELGPKLKALVALAPAETPAKPASSDKSLTVTTLSKRFGGLQACDDLSFTIARGKVTGLIGPNGAGKTTLVNLICGQLKPDRGTVMIDGENMVGRAPHLIAKAGLGRTFQAIKLFDRMTVLENVTVAALTIESNLSAARNAAETLLVRLDLGKEAQRLAGTLAYGERRRLEIARALALKPRYLLLDEPAAGMNPVETEALKSMLDRIRHDFDLGLLVIEHDMHLIMRLCDHIVVINKGQKIAEGAPAAIRRDPKVIEAYIGAAPETEIIAPTPSTGGVKNETAIGIA</sequence>
<evidence type="ECO:0000313" key="2">
    <source>
        <dbReference type="Proteomes" id="UP000616151"/>
    </source>
</evidence>
<protein>
    <submittedName>
        <fullName evidence="1">Branched-chain amino acid ABC transporter ATP-binding protein/permease</fullName>
    </submittedName>
</protein>
<organism evidence="1 2">
    <name type="scientific">Taklimakanibacter albus</name>
    <dbReference type="NCBI Taxonomy" id="2800327"/>
    <lineage>
        <taxon>Bacteria</taxon>
        <taxon>Pseudomonadati</taxon>
        <taxon>Pseudomonadota</taxon>
        <taxon>Alphaproteobacteria</taxon>
        <taxon>Hyphomicrobiales</taxon>
        <taxon>Aestuariivirgaceae</taxon>
        <taxon>Taklimakanibacter</taxon>
    </lineage>
</organism>
<keyword evidence="1" id="KW-0067">ATP-binding</keyword>